<feature type="binding site" evidence="3">
    <location>
        <position position="127"/>
    </location>
    <ligand>
        <name>S-adenosyl-L-methionine</name>
        <dbReference type="ChEBI" id="CHEBI:59789"/>
    </ligand>
</feature>
<feature type="binding site" evidence="3">
    <location>
        <position position="151"/>
    </location>
    <ligand>
        <name>S-adenosyl-L-methionine</name>
        <dbReference type="ChEBI" id="CHEBI:59789"/>
    </ligand>
</feature>
<protein>
    <submittedName>
        <fullName evidence="4">Uncharacterized protein</fullName>
    </submittedName>
</protein>
<dbReference type="VEuPathDB" id="FungiDB:F503_06025"/>
<dbReference type="SUPFAM" id="SSF53335">
    <property type="entry name" value="S-adenosyl-L-methionine-dependent methyltransferases"/>
    <property type="match status" value="1"/>
</dbReference>
<dbReference type="AlphaFoldDB" id="S3DBI2"/>
<organism evidence="4 5">
    <name type="scientific">Ophiostoma piceae (strain UAMH 11346)</name>
    <name type="common">Sap stain fungus</name>
    <dbReference type="NCBI Taxonomy" id="1262450"/>
    <lineage>
        <taxon>Eukaryota</taxon>
        <taxon>Fungi</taxon>
        <taxon>Dikarya</taxon>
        <taxon>Ascomycota</taxon>
        <taxon>Pezizomycotina</taxon>
        <taxon>Sordariomycetes</taxon>
        <taxon>Sordariomycetidae</taxon>
        <taxon>Ophiostomatales</taxon>
        <taxon>Ophiostomataceae</taxon>
        <taxon>Ophiostoma</taxon>
    </lineage>
</organism>
<proteinExistence type="predicted"/>
<dbReference type="eggNOG" id="KOG2912">
    <property type="taxonomic scope" value="Eukaryota"/>
</dbReference>
<keyword evidence="3" id="KW-0949">S-adenosyl-L-methionine</keyword>
<evidence type="ECO:0000313" key="5">
    <source>
        <dbReference type="Proteomes" id="UP000016923"/>
    </source>
</evidence>
<feature type="binding site" evidence="3">
    <location>
        <position position="210"/>
    </location>
    <ligand>
        <name>S-adenosyl-L-methionine</name>
        <dbReference type="ChEBI" id="CHEBI:59789"/>
    </ligand>
</feature>
<keyword evidence="2" id="KW-0808">Transferase</keyword>
<dbReference type="InterPro" id="IPR010286">
    <property type="entry name" value="METTL16/RlmF"/>
</dbReference>
<dbReference type="EMBL" id="KE148146">
    <property type="protein sequence ID" value="EPE10930.1"/>
    <property type="molecule type" value="Genomic_DNA"/>
</dbReference>
<accession>S3DBI2</accession>
<dbReference type="Gene3D" id="3.40.50.150">
    <property type="entry name" value="Vaccinia Virus protein VP39"/>
    <property type="match status" value="1"/>
</dbReference>
<keyword evidence="1" id="KW-0489">Methyltransferase</keyword>
<evidence type="ECO:0000313" key="4">
    <source>
        <dbReference type="EMBL" id="EPE10930.1"/>
    </source>
</evidence>
<reference evidence="4 5" key="1">
    <citation type="journal article" date="2013" name="BMC Genomics">
        <title>The genome and transcriptome of the pine saprophyte Ophiostoma piceae, and a comparison with the bark beetle-associated pine pathogen Grosmannia clavigera.</title>
        <authorList>
            <person name="Haridas S."/>
            <person name="Wang Y."/>
            <person name="Lim L."/>
            <person name="Massoumi Alamouti S."/>
            <person name="Jackman S."/>
            <person name="Docking R."/>
            <person name="Robertson G."/>
            <person name="Birol I."/>
            <person name="Bohlmann J."/>
            <person name="Breuil C."/>
        </authorList>
    </citation>
    <scope>NUCLEOTIDE SEQUENCE [LARGE SCALE GENOMIC DNA]</scope>
    <source>
        <strain evidence="4 5">UAMH 11346</strain>
    </source>
</reference>
<dbReference type="GO" id="GO:0008168">
    <property type="term" value="F:methyltransferase activity"/>
    <property type="evidence" value="ECO:0007669"/>
    <property type="project" value="UniProtKB-UniRule"/>
</dbReference>
<dbReference type="PANTHER" id="PTHR13393">
    <property type="entry name" value="SAM-DEPENDENT METHYLTRANSFERASE"/>
    <property type="match status" value="1"/>
</dbReference>
<keyword evidence="5" id="KW-1185">Reference proteome</keyword>
<dbReference type="Pfam" id="PF05971">
    <property type="entry name" value="Methyltransf_10"/>
    <property type="match status" value="1"/>
</dbReference>
<feature type="binding site" evidence="3">
    <location>
        <position position="101"/>
    </location>
    <ligand>
        <name>S-adenosyl-L-methionine</name>
        <dbReference type="ChEBI" id="CHEBI:59789"/>
    </ligand>
</feature>
<dbReference type="GO" id="GO:0005634">
    <property type="term" value="C:nucleus"/>
    <property type="evidence" value="ECO:0007669"/>
    <property type="project" value="TreeGrafter"/>
</dbReference>
<gene>
    <name evidence="4" type="ORF">F503_06025</name>
</gene>
<dbReference type="InterPro" id="IPR029063">
    <property type="entry name" value="SAM-dependent_MTases_sf"/>
</dbReference>
<dbReference type="HOGENOM" id="CLU_027534_0_1_1"/>
<dbReference type="GO" id="GO:0070475">
    <property type="term" value="P:rRNA base methylation"/>
    <property type="evidence" value="ECO:0007669"/>
    <property type="project" value="TreeGrafter"/>
</dbReference>
<evidence type="ECO:0000256" key="2">
    <source>
        <dbReference type="ARBA" id="ARBA00022679"/>
    </source>
</evidence>
<dbReference type="PANTHER" id="PTHR13393:SF0">
    <property type="entry name" value="RNA N6-ADENOSINE-METHYLTRANSFERASE METTL16"/>
    <property type="match status" value="1"/>
</dbReference>
<dbReference type="OrthoDB" id="514248at2759"/>
<evidence type="ECO:0000256" key="1">
    <source>
        <dbReference type="ARBA" id="ARBA00022603"/>
    </source>
</evidence>
<name>S3DBI2_OPHP1</name>
<sequence>MPDSSEDLFVVDEGRNKSEAPLAHPSPARTAAYYRNLYKERLDFRTLAAEDEEFAQFTRHGNVNFRDPAAVMQLTKTLLRRDFNLEMELPSDRLCPPVPNRHAYVQWISALLETTGLDRQVVGADVGTGASCIYPLLACAQHADWQFVATDIDEKSLGYARANVGRNSLQNRIKVVRRTTEDTLVPIEQAGGSHGVTNGLPQTLSFVMMNPPFYSSAAEMEASASAKEQPPHTACTGAPVEMVYDGQGGDDSGSDAQGEVAFVGRMMTESLQLGGRVGWYTAMVGKLSSLVTLVERLRSPEVGVDNYAVAAFVTGSKTRRWALGWSYGARRPTVDVARGFLGAESTLSTGFDSCRHILPPITEVDVWSIPAAASLGSRGGSSRPSVSGISETVDTALQGLELLSWEWDARTLQGAGRARENVWGRAWRRKKMREAAAAAAAAGTSPLDIRSTVSTAATSAADTECAFGFEVKVRVGVAETTVGCRWLEGHSEVIYQSFCGFLKTKLKEAQSTAESSKA</sequence>
<evidence type="ECO:0000256" key="3">
    <source>
        <dbReference type="PIRSR" id="PIRSR037350-1"/>
    </source>
</evidence>
<dbReference type="Proteomes" id="UP000016923">
    <property type="component" value="Unassembled WGS sequence"/>
</dbReference>
<dbReference type="OMA" id="EHKIDNY"/>
<dbReference type="STRING" id="1262450.S3DBI2"/>